<feature type="compositionally biased region" description="Polar residues" evidence="2">
    <location>
        <begin position="23"/>
        <end position="33"/>
    </location>
</feature>
<evidence type="ECO:0000313" key="4">
    <source>
        <dbReference type="Proteomes" id="UP000799423"/>
    </source>
</evidence>
<organism evidence="3 4">
    <name type="scientific">Plenodomus tracheiphilus IPT5</name>
    <dbReference type="NCBI Taxonomy" id="1408161"/>
    <lineage>
        <taxon>Eukaryota</taxon>
        <taxon>Fungi</taxon>
        <taxon>Dikarya</taxon>
        <taxon>Ascomycota</taxon>
        <taxon>Pezizomycotina</taxon>
        <taxon>Dothideomycetes</taxon>
        <taxon>Pleosporomycetidae</taxon>
        <taxon>Pleosporales</taxon>
        <taxon>Pleosporineae</taxon>
        <taxon>Leptosphaeriaceae</taxon>
        <taxon>Plenodomus</taxon>
    </lineage>
</organism>
<sequence length="242" mass="27165">MLRRALVHLPKHGNPSLRPPTRHYSTSTPRTPQSRLTRLNERLPRFLHKYTLALSNAPLTHISSFLILHELTAIIPLFSLAAYFHYTHWLPPWFAEGAWVASGVERFGRYFRRKGWIRSEEAAEAKLEVEKHNRDVEDAEKEGQKTELRKVDKAWNLSEGGVRLVVEFATAYAITKMFLVPRIMFSVWATPWFARWTVVPVLGRVRGLFGRGKGKVESAGAGAGTGAVEGGVGTKIGGGKKP</sequence>
<protein>
    <submittedName>
        <fullName evidence="3">Uncharacterized protein</fullName>
    </submittedName>
</protein>
<name>A0A6A7ASM4_9PLEO</name>
<dbReference type="GO" id="GO:0005739">
    <property type="term" value="C:mitochondrion"/>
    <property type="evidence" value="ECO:0007669"/>
    <property type="project" value="TreeGrafter"/>
</dbReference>
<reference evidence="3" key="1">
    <citation type="submission" date="2020-01" db="EMBL/GenBank/DDBJ databases">
        <authorList>
            <consortium name="DOE Joint Genome Institute"/>
            <person name="Haridas S."/>
            <person name="Albert R."/>
            <person name="Binder M."/>
            <person name="Bloem J."/>
            <person name="Labutti K."/>
            <person name="Salamov A."/>
            <person name="Andreopoulos B."/>
            <person name="Baker S.E."/>
            <person name="Barry K."/>
            <person name="Bills G."/>
            <person name="Bluhm B.H."/>
            <person name="Cannon C."/>
            <person name="Castanera R."/>
            <person name="Culley D.E."/>
            <person name="Daum C."/>
            <person name="Ezra D."/>
            <person name="Gonzalez J.B."/>
            <person name="Henrissat B."/>
            <person name="Kuo A."/>
            <person name="Liang C."/>
            <person name="Lipzen A."/>
            <person name="Lutzoni F."/>
            <person name="Magnuson J."/>
            <person name="Mondo S."/>
            <person name="Nolan M."/>
            <person name="Ohm R."/>
            <person name="Pangilinan J."/>
            <person name="Park H.-J."/>
            <person name="Ramirez L."/>
            <person name="Alfaro M."/>
            <person name="Sun H."/>
            <person name="Tritt A."/>
            <person name="Yoshinaga Y."/>
            <person name="Zwiers L.-H."/>
            <person name="Turgeon B.G."/>
            <person name="Goodwin S.B."/>
            <person name="Spatafora J.W."/>
            <person name="Crous P.W."/>
            <person name="Grigoriev I.V."/>
        </authorList>
    </citation>
    <scope>NUCLEOTIDE SEQUENCE</scope>
    <source>
        <strain evidence="3">IPT5</strain>
    </source>
</reference>
<evidence type="ECO:0000313" key="3">
    <source>
        <dbReference type="EMBL" id="KAF2845138.1"/>
    </source>
</evidence>
<keyword evidence="4" id="KW-1185">Reference proteome</keyword>
<dbReference type="PANTHER" id="PTHR28002">
    <property type="entry name" value="MIOREX COMPLEX COMPONENT 11"/>
    <property type="match status" value="1"/>
</dbReference>
<dbReference type="AlphaFoldDB" id="A0A6A7ASM4"/>
<dbReference type="Proteomes" id="UP000799423">
    <property type="component" value="Unassembled WGS sequence"/>
</dbReference>
<keyword evidence="1" id="KW-0175">Coiled coil</keyword>
<dbReference type="Pfam" id="PF10306">
    <property type="entry name" value="FLILHELTA"/>
    <property type="match status" value="1"/>
</dbReference>
<dbReference type="EMBL" id="MU006353">
    <property type="protein sequence ID" value="KAF2845138.1"/>
    <property type="molecule type" value="Genomic_DNA"/>
</dbReference>
<accession>A0A6A7ASM4</accession>
<proteinExistence type="predicted"/>
<feature type="coiled-coil region" evidence="1">
    <location>
        <begin position="122"/>
        <end position="149"/>
    </location>
</feature>
<evidence type="ECO:0000256" key="2">
    <source>
        <dbReference type="SAM" id="MobiDB-lite"/>
    </source>
</evidence>
<dbReference type="InterPro" id="IPR018811">
    <property type="entry name" value="MRX11"/>
</dbReference>
<gene>
    <name evidence="3" type="ORF">T440DRAFT_522894</name>
</gene>
<evidence type="ECO:0000256" key="1">
    <source>
        <dbReference type="SAM" id="Coils"/>
    </source>
</evidence>
<dbReference type="PANTHER" id="PTHR28002:SF1">
    <property type="entry name" value="MIOREX COMPLEX COMPONENT 11"/>
    <property type="match status" value="1"/>
</dbReference>
<feature type="compositionally biased region" description="Basic residues" evidence="2">
    <location>
        <begin position="1"/>
        <end position="11"/>
    </location>
</feature>
<feature type="region of interest" description="Disordered" evidence="2">
    <location>
        <begin position="1"/>
        <end position="33"/>
    </location>
</feature>
<dbReference type="OrthoDB" id="5580261at2759"/>